<proteinExistence type="predicted"/>
<dbReference type="EMBL" id="CP159279">
    <property type="protein sequence ID" value="XCH09547.1"/>
    <property type="molecule type" value="Genomic_DNA"/>
</dbReference>
<name>A0AAU8EKR6_9MICC</name>
<sequence length="135" mass="13602">MAIDRKHIAWVVAAVAVAAVPLSFFGPEGLRMLVIGLLMLAGPGTALVLYIRLGSAGTDDADGAGAHRSAAQSTLPLAISIAVASSLALSTIVATAMVFARMWSPPVAVLVLSLITLLLLALGAKRFPVSAAGAS</sequence>
<evidence type="ECO:0008006" key="3">
    <source>
        <dbReference type="Google" id="ProtNLM"/>
    </source>
</evidence>
<protein>
    <recommendedName>
        <fullName evidence="3">DUF1616 domain-containing protein</fullName>
    </recommendedName>
</protein>
<keyword evidence="1" id="KW-0812">Transmembrane</keyword>
<gene>
    <name evidence="2" type="ORF">ABRP34_11815</name>
</gene>
<dbReference type="RefSeq" id="WP_353710339.1">
    <property type="nucleotide sequence ID" value="NZ_CP159279.1"/>
</dbReference>
<evidence type="ECO:0000313" key="2">
    <source>
        <dbReference type="EMBL" id="XCH09547.1"/>
    </source>
</evidence>
<feature type="transmembrane region" description="Helical" evidence="1">
    <location>
        <begin position="7"/>
        <end position="26"/>
    </location>
</feature>
<feature type="transmembrane region" description="Helical" evidence="1">
    <location>
        <begin position="74"/>
        <end position="100"/>
    </location>
</feature>
<reference evidence="2" key="1">
    <citation type="submission" date="2024-06" db="EMBL/GenBank/DDBJ databases">
        <title>Biodegradation of dimethachlon by Arthrobacter sp. K5: mechanistic insights and ecological implications.</title>
        <authorList>
            <person name="Hu S."/>
            <person name="Lu P."/>
        </authorList>
    </citation>
    <scope>NUCLEOTIDE SEQUENCE</scope>
    <source>
        <strain evidence="2">K5</strain>
    </source>
</reference>
<keyword evidence="1" id="KW-0472">Membrane</keyword>
<accession>A0AAU8EKR6</accession>
<dbReference type="AlphaFoldDB" id="A0AAU8EKR6"/>
<keyword evidence="1" id="KW-1133">Transmembrane helix</keyword>
<feature type="transmembrane region" description="Helical" evidence="1">
    <location>
        <begin position="106"/>
        <end position="124"/>
    </location>
</feature>
<feature type="transmembrane region" description="Helical" evidence="1">
    <location>
        <begin position="32"/>
        <end position="53"/>
    </location>
</feature>
<organism evidence="2">
    <name type="scientific">Arthrobacter sp. K5</name>
    <dbReference type="NCBI Taxonomy" id="2839623"/>
    <lineage>
        <taxon>Bacteria</taxon>
        <taxon>Bacillati</taxon>
        <taxon>Actinomycetota</taxon>
        <taxon>Actinomycetes</taxon>
        <taxon>Micrococcales</taxon>
        <taxon>Micrococcaceae</taxon>
        <taxon>Arthrobacter</taxon>
    </lineage>
</organism>
<evidence type="ECO:0000256" key="1">
    <source>
        <dbReference type="SAM" id="Phobius"/>
    </source>
</evidence>